<dbReference type="AlphaFoldDB" id="Q9GYH8"/>
<accession>Q9GYH8</accession>
<dbReference type="Proteomes" id="UP000001940">
    <property type="component" value="Chromosome X"/>
</dbReference>
<dbReference type="PIR" id="T25787">
    <property type="entry name" value="T25787"/>
</dbReference>
<sequence>MHTMHHTLRHLLLKANGGGTLIIGKMVAKDGLFTLLFAILIVNVQSCILLAKDNHGDMKVNGYGLHRELKLPAFIQTQSRIPQCRILYKIEIPEGVYVDERELQSARFGYDFIVLPVKKTNSQMLFAIKKKLYLSTFEMKNLLKIKIHLHPPSKAFPKSLKFPVPTIAVDCKGDLFKGCTTLKTSRDLRLKSESPNWLSVKSPSRAPVELETFRDEQLFADFGYESCFLLVTTLLTSMYYLIK</sequence>
<dbReference type="OrthoDB" id="5866571at2759"/>
<organism evidence="2 3">
    <name type="scientific">Caenorhabditis elegans</name>
    <dbReference type="NCBI Taxonomy" id="6239"/>
    <lineage>
        <taxon>Eukaryota</taxon>
        <taxon>Metazoa</taxon>
        <taxon>Ecdysozoa</taxon>
        <taxon>Nematoda</taxon>
        <taxon>Chromadorea</taxon>
        <taxon>Rhabditida</taxon>
        <taxon>Rhabditina</taxon>
        <taxon>Rhabditomorpha</taxon>
        <taxon>Rhabditoidea</taxon>
        <taxon>Rhabditidae</taxon>
        <taxon>Peloderinae</taxon>
        <taxon>Caenorhabditis</taxon>
    </lineage>
</organism>
<dbReference type="RefSeq" id="NP_508207.1">
    <property type="nucleotide sequence ID" value="NM_075806.5"/>
</dbReference>
<keyword evidence="1" id="KW-1133">Transmembrane helix</keyword>
<gene>
    <name evidence="2 4" type="primary">pigx-1</name>
    <name evidence="2" type="ORF">CELE_F49E7.2</name>
    <name evidence="4" type="ORF">F49E7.2</name>
</gene>
<dbReference type="PeptideAtlas" id="Q9GYH8"/>
<dbReference type="PaxDb" id="6239-F49E7.2"/>
<dbReference type="STRING" id="6239.F49E7.2.1"/>
<keyword evidence="1" id="KW-0812">Transmembrane</keyword>
<name>Q9GYH8_CAEEL</name>
<protein>
    <submittedName>
        <fullName evidence="2">Phosphatidylinositol-glycan biosynthesis class X protein</fullName>
    </submittedName>
</protein>
<dbReference type="AGR" id="WB:WBGene00018634"/>
<dbReference type="WormBase" id="F49E7.2">
    <property type="protein sequence ID" value="CE10784"/>
    <property type="gene ID" value="WBGene00018634"/>
    <property type="gene designation" value="pigx-1"/>
</dbReference>
<dbReference type="OMA" id="RVPQCRL"/>
<evidence type="ECO:0000256" key="1">
    <source>
        <dbReference type="SAM" id="Phobius"/>
    </source>
</evidence>
<evidence type="ECO:0000313" key="3">
    <source>
        <dbReference type="Proteomes" id="UP000001940"/>
    </source>
</evidence>
<dbReference type="KEGG" id="cel:CELE_F49E7.2"/>
<evidence type="ECO:0000313" key="4">
    <source>
        <dbReference type="WormBase" id="F49E7.2"/>
    </source>
</evidence>
<keyword evidence="1" id="KW-0472">Membrane</keyword>
<dbReference type="UCSC" id="F49E7.2">
    <property type="organism name" value="c. elegans"/>
</dbReference>
<dbReference type="eggNOG" id="ENOG502THZS">
    <property type="taxonomic scope" value="Eukaryota"/>
</dbReference>
<reference evidence="2 3" key="1">
    <citation type="journal article" date="1998" name="Science">
        <title>Genome sequence of the nematode C. elegans: a platform for investigating biology.</title>
        <authorList>
            <consortium name="The C. elegans sequencing consortium"/>
            <person name="Sulson J.E."/>
            <person name="Waterston R."/>
        </authorList>
    </citation>
    <scope>NUCLEOTIDE SEQUENCE [LARGE SCALE GENOMIC DNA]</scope>
    <source>
        <strain evidence="2 3">Bristol N2</strain>
    </source>
</reference>
<dbReference type="SMR" id="Q9GYH8"/>
<dbReference type="InParanoid" id="Q9GYH8"/>
<dbReference type="Bgee" id="WBGene00018634">
    <property type="expression patterns" value="Expressed in pharyngeal muscle cell (C elegans) and 3 other cell types or tissues"/>
</dbReference>
<dbReference type="HOGENOM" id="CLU_1200803_0_0_1"/>
<keyword evidence="3" id="KW-1185">Reference proteome</keyword>
<dbReference type="CTD" id="180462"/>
<evidence type="ECO:0000313" key="2">
    <source>
        <dbReference type="EMBL" id="CCD63169.1"/>
    </source>
</evidence>
<dbReference type="GeneID" id="180462"/>
<dbReference type="FunCoup" id="Q9GYH8">
    <property type="interactions" value="330"/>
</dbReference>
<dbReference type="EMBL" id="BX284606">
    <property type="protein sequence ID" value="CCD63169.1"/>
    <property type="molecule type" value="Genomic_DNA"/>
</dbReference>
<feature type="transmembrane region" description="Helical" evidence="1">
    <location>
        <begin position="31"/>
        <end position="51"/>
    </location>
</feature>
<evidence type="ECO:0007829" key="5">
    <source>
        <dbReference type="PeptideAtlas" id="Q9GYH8"/>
    </source>
</evidence>
<keyword evidence="5" id="KW-1267">Proteomics identification</keyword>
<proteinExistence type="evidence at protein level"/>